<protein>
    <submittedName>
        <fullName evidence="1">Uncharacterized protein</fullName>
    </submittedName>
</protein>
<dbReference type="Pfam" id="PF08843">
    <property type="entry name" value="AbiEii"/>
    <property type="match status" value="1"/>
</dbReference>
<evidence type="ECO:0000313" key="1">
    <source>
        <dbReference type="EMBL" id="NNG67634.1"/>
    </source>
</evidence>
<dbReference type="EMBL" id="JABEQB010000034">
    <property type="protein sequence ID" value="NNG67634.1"/>
    <property type="molecule type" value="Genomic_DNA"/>
</dbReference>
<dbReference type="RefSeq" id="WP_022587303.1">
    <property type="nucleotide sequence ID" value="NZ_JABEQB010000034.1"/>
</dbReference>
<dbReference type="InterPro" id="IPR014942">
    <property type="entry name" value="AbiEii"/>
</dbReference>
<dbReference type="Proteomes" id="UP000529861">
    <property type="component" value="Unassembled WGS sequence"/>
</dbReference>
<gene>
    <name evidence="1" type="ORF">HKI81_10500</name>
</gene>
<evidence type="ECO:0000313" key="2">
    <source>
        <dbReference type="Proteomes" id="UP000529861"/>
    </source>
</evidence>
<proteinExistence type="predicted"/>
<reference evidence="1 2" key="1">
    <citation type="submission" date="2020-04" db="EMBL/GenBank/DDBJ databases">
        <title>Draft genome sequence of Caldanaerobacter sunterraneus. strain 1523vc isolated from Griffin hot spring, Kamchatka, Russia.</title>
        <authorList>
            <person name="Toshchakov S.V."/>
            <person name="Podosokorskaya O.A."/>
            <person name="Kublanov I.V."/>
            <person name="Korzhenkov A."/>
            <person name="Patrushev M.V."/>
        </authorList>
    </citation>
    <scope>NUCLEOTIDE SEQUENCE [LARGE SCALE GENOMIC DNA]</scope>
    <source>
        <strain evidence="1 2">1523vc</strain>
    </source>
</reference>
<name>A0A7Y2L891_9THEO</name>
<accession>A0A7Y2L891</accession>
<organism evidence="1 2">
    <name type="scientific">Caldanaerobacter subterraneus</name>
    <dbReference type="NCBI Taxonomy" id="911092"/>
    <lineage>
        <taxon>Bacteria</taxon>
        <taxon>Bacillati</taxon>
        <taxon>Bacillota</taxon>
        <taxon>Clostridia</taxon>
        <taxon>Thermoanaerobacterales</taxon>
        <taxon>Thermoanaerobacteraceae</taxon>
        <taxon>Caldanaerobacter</taxon>
    </lineage>
</organism>
<sequence>MSISQKECENYGDYAFLKLKMVFKVIIGYNLFSQKEVKIVIRQIDQATFSIYGIKVSFIAYPFSLVEPLVPGHIIDSNLKGINLASPKEIALMKAYTIGRRPTYRDYIDLYFLLKKNIVTLEYILEKAPQKFVIEGEAVFSRKLFLEQLMYTEDIYDKETALASIIGEKLDAEELEQFLAEQAKKAIEKYVKKKG</sequence>
<dbReference type="AlphaFoldDB" id="A0A7Y2L891"/>
<comment type="caution">
    <text evidence="1">The sequence shown here is derived from an EMBL/GenBank/DDBJ whole genome shotgun (WGS) entry which is preliminary data.</text>
</comment>